<accession>A0ACC6P4M1</accession>
<evidence type="ECO:0000313" key="1">
    <source>
        <dbReference type="EMBL" id="MEJ7139130.1"/>
    </source>
</evidence>
<reference evidence="1" key="1">
    <citation type="submission" date="2023-10" db="EMBL/GenBank/DDBJ databases">
        <title>Amphibacter perezi, gen. nov., sp. nov. a novel taxa of the family Comamonadaceae, class Betaproteobacteria isolated from the skin microbiota of Pelophylax perezi from different populations.</title>
        <authorList>
            <person name="Costa S."/>
            <person name="Proenca D.N."/>
            <person name="Lopes I."/>
            <person name="Morais P.V."/>
        </authorList>
    </citation>
    <scope>NUCLEOTIDE SEQUENCE</scope>
    <source>
        <strain evidence="1">SL12-8</strain>
    </source>
</reference>
<dbReference type="Proteomes" id="UP001364695">
    <property type="component" value="Unassembled WGS sequence"/>
</dbReference>
<sequence>MNALPPAAVQGADCQADAWQLLDCALPELKTAWPSLWPDLRRWLDDGTSRLGAEVARARLDQVLAEAGRLGRLGRGAAPLLAALQGWPQALDALADEADADADAVWTAWHDLVRDWQRSPNAAALATLLAHLPDTARTCAGSPPRLTGWWTLLRRLAHETSVSIHGHHRTHASPCLDEAIALGADLLAVWPLDALTQWLDWGLRLHSGHPPRLRDYFAARSPDSLALLARLRPGTALETLQPRLDANARALWGSAPLLAPVRTWGRQAPMGFVACWQGDTLLLPDVLDVRDGVPAHTRYLLRMAHALGHRRHSTPLAAGQHSLLQRLAIGVFEDARIDTLLLRDLPGWQPLLRQLHPLPTPQAAAQGWPARLLQLSAALMGWWPEPASDGETAGPLTQACAAFRQVLADGKGEGSTAQMARLAVDWLVACQRQNPAQSPAGAALPGAGWLDEVSLVAVDYRDDNRLLWPILDDDNAADADQARSAPPDAPRLPPRLYPEWDEALGCDKPDWVSVHEALLHSASPVALDALLAGQGALRERLARQWARVWPHGRGRVRRLARGSELDLDLALQAATDWRCGLLPDERIEQHHRPDSRDLSVLILLDLSASLADPLAPGEGQVAGGLNGAIALPHRLALSQLAVALLLDTLGDAVPVAVAGFHSNGRHAVHYWHIKGFDEPAAGAPRQRLAALQPAWSTRLGPALRHAGASLLHQRTAARLLLVLTDGEPADIDVPPGAPDLLRDSQRVVQQLRSQGLTVYGIGLEGAPASADPDRIAYMPAIFGAQHSALAHPGDLPEALGQAVWRLGTGR</sequence>
<protein>
    <submittedName>
        <fullName evidence="1">Nitric oxide reductase activation protein NorD</fullName>
    </submittedName>
</protein>
<proteinExistence type="predicted"/>
<name>A0ACC6P4M1_9BURK</name>
<organism evidence="1 2">
    <name type="scientific">Amphibiibacter pelophylacis</name>
    <dbReference type="NCBI Taxonomy" id="1799477"/>
    <lineage>
        <taxon>Bacteria</taxon>
        <taxon>Pseudomonadati</taxon>
        <taxon>Pseudomonadota</taxon>
        <taxon>Betaproteobacteria</taxon>
        <taxon>Burkholderiales</taxon>
        <taxon>Sphaerotilaceae</taxon>
        <taxon>Amphibiibacter</taxon>
    </lineage>
</organism>
<dbReference type="EMBL" id="JAWDIE010000020">
    <property type="protein sequence ID" value="MEJ7139130.1"/>
    <property type="molecule type" value="Genomic_DNA"/>
</dbReference>
<evidence type="ECO:0000313" key="2">
    <source>
        <dbReference type="Proteomes" id="UP001364695"/>
    </source>
</evidence>
<gene>
    <name evidence="1" type="ORF">RV045_11925</name>
</gene>
<keyword evidence="2" id="KW-1185">Reference proteome</keyword>
<comment type="caution">
    <text evidence="1">The sequence shown here is derived from an EMBL/GenBank/DDBJ whole genome shotgun (WGS) entry which is preliminary data.</text>
</comment>